<accession>A0AA42Q7X0</accession>
<proteinExistence type="predicted"/>
<name>A0AA42Q7X0_9BURK</name>
<reference evidence="2" key="1">
    <citation type="submission" date="2022-09" db="EMBL/GenBank/DDBJ databases">
        <title>Intensive care unit water sources are persistently colonized with multi-drug resistant bacteria and are the site of extensive horizontal gene transfer of antibiotic resistance genes.</title>
        <authorList>
            <person name="Diorio-Toth L."/>
        </authorList>
    </citation>
    <scope>NUCLEOTIDE SEQUENCE</scope>
    <source>
        <strain evidence="2">GD03832</strain>
    </source>
</reference>
<organism evidence="2 3">
    <name type="scientific">Comamonas thiooxydans</name>
    <dbReference type="NCBI Taxonomy" id="363952"/>
    <lineage>
        <taxon>Bacteria</taxon>
        <taxon>Pseudomonadati</taxon>
        <taxon>Pseudomonadota</taxon>
        <taxon>Betaproteobacteria</taxon>
        <taxon>Burkholderiales</taxon>
        <taxon>Comamonadaceae</taxon>
        <taxon>Comamonas</taxon>
    </lineage>
</organism>
<dbReference type="AlphaFoldDB" id="A0AA42Q7X0"/>
<sequence>MQKKMRAMLGGAMLALVAAQAQAANYATCILDKAPGAVNDIAAQAVHQVCLKANPGAIQAVPQGSGRGLMGYNSGAECVVAKAKDTRSNQAAAMIGVSCRRLYDEPNPFSDPNFGKDLQK</sequence>
<keyword evidence="1" id="KW-0732">Signal</keyword>
<comment type="caution">
    <text evidence="2">The sequence shown here is derived from an EMBL/GenBank/DDBJ whole genome shotgun (WGS) entry which is preliminary data.</text>
</comment>
<dbReference type="RefSeq" id="WP_280009579.1">
    <property type="nucleotide sequence ID" value="NZ_JAOCEK010000039.1"/>
</dbReference>
<evidence type="ECO:0008006" key="4">
    <source>
        <dbReference type="Google" id="ProtNLM"/>
    </source>
</evidence>
<evidence type="ECO:0000313" key="3">
    <source>
        <dbReference type="Proteomes" id="UP001161065"/>
    </source>
</evidence>
<gene>
    <name evidence="2" type="ORF">N5D63_25080</name>
</gene>
<evidence type="ECO:0000256" key="1">
    <source>
        <dbReference type="SAM" id="SignalP"/>
    </source>
</evidence>
<evidence type="ECO:0000313" key="2">
    <source>
        <dbReference type="EMBL" id="MDH1337416.1"/>
    </source>
</evidence>
<dbReference type="Proteomes" id="UP001161065">
    <property type="component" value="Unassembled WGS sequence"/>
</dbReference>
<protein>
    <recommendedName>
        <fullName evidence="4">Secreted protein</fullName>
    </recommendedName>
</protein>
<feature type="signal peptide" evidence="1">
    <location>
        <begin position="1"/>
        <end position="23"/>
    </location>
</feature>
<feature type="chain" id="PRO_5041412482" description="Secreted protein" evidence="1">
    <location>
        <begin position="24"/>
        <end position="120"/>
    </location>
</feature>
<dbReference type="EMBL" id="JAOCEK010000039">
    <property type="protein sequence ID" value="MDH1337416.1"/>
    <property type="molecule type" value="Genomic_DNA"/>
</dbReference>